<accession>A0A1D1VYX1</accession>
<dbReference type="InterPro" id="IPR015917">
    <property type="entry name" value="Pept_C14A"/>
</dbReference>
<dbReference type="PROSITE" id="PS50207">
    <property type="entry name" value="CASPASE_P10"/>
    <property type="match status" value="1"/>
</dbReference>
<evidence type="ECO:0000259" key="4">
    <source>
        <dbReference type="PROSITE" id="PS50208"/>
    </source>
</evidence>
<dbReference type="PANTHER" id="PTHR10454">
    <property type="entry name" value="CASPASE"/>
    <property type="match status" value="1"/>
</dbReference>
<evidence type="ECO:0000256" key="1">
    <source>
        <dbReference type="ARBA" id="ARBA00010134"/>
    </source>
</evidence>
<comment type="caution">
    <text evidence="5">The sequence shown here is derived from an EMBL/GenBank/DDBJ whole genome shotgun (WGS) entry which is preliminary data.</text>
</comment>
<dbReference type="InterPro" id="IPR002398">
    <property type="entry name" value="Pept_C14"/>
</dbReference>
<dbReference type="PROSITE" id="PS01122">
    <property type="entry name" value="CASPASE_CYS"/>
    <property type="match status" value="1"/>
</dbReference>
<gene>
    <name evidence="5" type="primary">RvY_15216-1</name>
    <name evidence="5" type="synonym">RvY_15216.1</name>
    <name evidence="5" type="ORF">RvY_15216</name>
</gene>
<dbReference type="AlphaFoldDB" id="A0A1D1VYX1"/>
<dbReference type="GO" id="GO:0005737">
    <property type="term" value="C:cytoplasm"/>
    <property type="evidence" value="ECO:0007669"/>
    <property type="project" value="TreeGrafter"/>
</dbReference>
<evidence type="ECO:0000313" key="6">
    <source>
        <dbReference type="Proteomes" id="UP000186922"/>
    </source>
</evidence>
<sequence length="354" mass="39109">MANPTDGMPSPKELLIVEETMPSPVPTSTDAGVNQGQYSVIVTSSPQATPHTSPYPAPQPISDPITKILLNPTVFDPTGKVLVDKGTQMTPGFESSLMGSPYHMQSENRGTAAIFNHEVFHPSLKLTRREGTEADVASLKKAFQLLGFKSENIHRHDDLTVELLREEMNRYARQTDYSNMDCVFVAILTHGNEGGIVYGSDGPITLDKLLRPFKEDIHPTLVGKPKVFIVQACRGGKADDGVELPPAVETDIHNLHQQRIPVEADFLCSYSTAPGYVSFRRSEGSHFIQSLTRKITEKKSRAGLEQKLDFLQLLVDVCKDVSKNFESYVPSRPELHGKKQAPCLECAISKRILL</sequence>
<dbReference type="InterPro" id="IPR001309">
    <property type="entry name" value="Pept_C14_p20"/>
</dbReference>
<dbReference type="GO" id="GO:0006915">
    <property type="term" value="P:apoptotic process"/>
    <property type="evidence" value="ECO:0007669"/>
    <property type="project" value="TreeGrafter"/>
</dbReference>
<dbReference type="PRINTS" id="PR00376">
    <property type="entry name" value="IL1BCENZYME"/>
</dbReference>
<dbReference type="SUPFAM" id="SSF52129">
    <property type="entry name" value="Caspase-like"/>
    <property type="match status" value="1"/>
</dbReference>
<dbReference type="PANTHER" id="PTHR10454:SF210">
    <property type="entry name" value="CASPASE-2"/>
    <property type="match status" value="1"/>
</dbReference>
<dbReference type="InterPro" id="IPR011600">
    <property type="entry name" value="Pept_C14_caspase"/>
</dbReference>
<dbReference type="PROSITE" id="PS50208">
    <property type="entry name" value="CASPASE_P20"/>
    <property type="match status" value="1"/>
</dbReference>
<protein>
    <recommendedName>
        <fullName evidence="7">Caspase family p20 domain-containing protein</fullName>
    </recommendedName>
</protein>
<dbReference type="SMART" id="SM00115">
    <property type="entry name" value="CASc"/>
    <property type="match status" value="1"/>
</dbReference>
<dbReference type="GO" id="GO:0043525">
    <property type="term" value="P:positive regulation of neuron apoptotic process"/>
    <property type="evidence" value="ECO:0007669"/>
    <property type="project" value="TreeGrafter"/>
</dbReference>
<organism evidence="5 6">
    <name type="scientific">Ramazzottius varieornatus</name>
    <name type="common">Water bear</name>
    <name type="synonym">Tardigrade</name>
    <dbReference type="NCBI Taxonomy" id="947166"/>
    <lineage>
        <taxon>Eukaryota</taxon>
        <taxon>Metazoa</taxon>
        <taxon>Ecdysozoa</taxon>
        <taxon>Tardigrada</taxon>
        <taxon>Eutardigrada</taxon>
        <taxon>Parachela</taxon>
        <taxon>Hypsibioidea</taxon>
        <taxon>Ramazzottiidae</taxon>
        <taxon>Ramazzottius</taxon>
    </lineage>
</organism>
<evidence type="ECO:0000256" key="2">
    <source>
        <dbReference type="RuleBase" id="RU003971"/>
    </source>
</evidence>
<feature type="domain" description="Caspase family p20" evidence="4">
    <location>
        <begin position="108"/>
        <end position="237"/>
    </location>
</feature>
<evidence type="ECO:0000259" key="3">
    <source>
        <dbReference type="PROSITE" id="PS50207"/>
    </source>
</evidence>
<dbReference type="InterPro" id="IPR002138">
    <property type="entry name" value="Pept_C14_p10"/>
</dbReference>
<proteinExistence type="inferred from homology"/>
<name>A0A1D1VYX1_RAMVA</name>
<dbReference type="CDD" id="cd00032">
    <property type="entry name" value="CASc"/>
    <property type="match status" value="1"/>
</dbReference>
<keyword evidence="6" id="KW-1185">Reference proteome</keyword>
<dbReference type="GO" id="GO:0004197">
    <property type="term" value="F:cysteine-type endopeptidase activity"/>
    <property type="evidence" value="ECO:0007669"/>
    <property type="project" value="InterPro"/>
</dbReference>
<dbReference type="Proteomes" id="UP000186922">
    <property type="component" value="Unassembled WGS sequence"/>
</dbReference>
<evidence type="ECO:0008006" key="7">
    <source>
        <dbReference type="Google" id="ProtNLM"/>
    </source>
</evidence>
<dbReference type="Pfam" id="PF00656">
    <property type="entry name" value="Peptidase_C14"/>
    <property type="match status" value="1"/>
</dbReference>
<dbReference type="GO" id="GO:0006508">
    <property type="term" value="P:proteolysis"/>
    <property type="evidence" value="ECO:0007669"/>
    <property type="project" value="InterPro"/>
</dbReference>
<dbReference type="OrthoDB" id="6116485at2759"/>
<evidence type="ECO:0000313" key="5">
    <source>
        <dbReference type="EMBL" id="GAV05028.1"/>
    </source>
</evidence>
<dbReference type="EMBL" id="BDGG01000011">
    <property type="protein sequence ID" value="GAV05028.1"/>
    <property type="molecule type" value="Genomic_DNA"/>
</dbReference>
<dbReference type="InterPro" id="IPR033139">
    <property type="entry name" value="Caspase_cys_AS"/>
</dbReference>
<reference evidence="5 6" key="1">
    <citation type="journal article" date="2016" name="Nat. Commun.">
        <title>Extremotolerant tardigrade genome and improved radiotolerance of human cultured cells by tardigrade-unique protein.</title>
        <authorList>
            <person name="Hashimoto T."/>
            <person name="Horikawa D.D."/>
            <person name="Saito Y."/>
            <person name="Kuwahara H."/>
            <person name="Kozuka-Hata H."/>
            <person name="Shin-I T."/>
            <person name="Minakuchi Y."/>
            <person name="Ohishi K."/>
            <person name="Motoyama A."/>
            <person name="Aizu T."/>
            <person name="Enomoto A."/>
            <person name="Kondo K."/>
            <person name="Tanaka S."/>
            <person name="Hara Y."/>
            <person name="Koshikawa S."/>
            <person name="Sagara H."/>
            <person name="Miura T."/>
            <person name="Yokobori S."/>
            <person name="Miyagawa K."/>
            <person name="Suzuki Y."/>
            <person name="Kubo T."/>
            <person name="Oyama M."/>
            <person name="Kohara Y."/>
            <person name="Fujiyama A."/>
            <person name="Arakawa K."/>
            <person name="Katayama T."/>
            <person name="Toyoda A."/>
            <person name="Kunieda T."/>
        </authorList>
    </citation>
    <scope>NUCLEOTIDE SEQUENCE [LARGE SCALE GENOMIC DNA]</scope>
    <source>
        <strain evidence="5 6">YOKOZUNA-1</strain>
    </source>
</reference>
<dbReference type="InterPro" id="IPR029030">
    <property type="entry name" value="Caspase-like_dom_sf"/>
</dbReference>
<feature type="domain" description="Caspase family p10" evidence="3">
    <location>
        <begin position="256"/>
        <end position="354"/>
    </location>
</feature>
<dbReference type="STRING" id="947166.A0A1D1VYX1"/>
<dbReference type="Gene3D" id="3.40.50.1460">
    <property type="match status" value="1"/>
</dbReference>
<comment type="similarity">
    <text evidence="1 2">Belongs to the peptidase C14A family.</text>
</comment>